<dbReference type="EMBL" id="AFOC01000077">
    <property type="protein sequence ID" value="EGV50529.1"/>
    <property type="molecule type" value="Genomic_DNA"/>
</dbReference>
<dbReference type="Pfam" id="PF02954">
    <property type="entry name" value="HTH_8"/>
    <property type="match status" value="1"/>
</dbReference>
<feature type="region of interest" description="Disordered" evidence="9">
    <location>
        <begin position="1"/>
        <end position="26"/>
    </location>
</feature>
<dbReference type="PANTHER" id="PTHR32071">
    <property type="entry name" value="TRANSCRIPTIONAL REGULATORY PROTEIN"/>
    <property type="match status" value="1"/>
</dbReference>
<evidence type="ECO:0000313" key="12">
    <source>
        <dbReference type="EMBL" id="EGV50529.1"/>
    </source>
</evidence>
<evidence type="ECO:0000256" key="3">
    <source>
        <dbReference type="ARBA" id="ARBA00022840"/>
    </source>
</evidence>
<proteinExistence type="predicted"/>
<dbReference type="PROSITE" id="PS50045">
    <property type="entry name" value="SIGMA54_INTERACT_4"/>
    <property type="match status" value="1"/>
</dbReference>
<evidence type="ECO:0000259" key="10">
    <source>
        <dbReference type="PROSITE" id="PS50045"/>
    </source>
</evidence>
<keyword evidence="2" id="KW-0547">Nucleotide-binding</keyword>
<dbReference type="PROSITE" id="PS00676">
    <property type="entry name" value="SIGMA54_INTERACT_2"/>
    <property type="match status" value="1"/>
</dbReference>
<dbReference type="GO" id="GO:0000160">
    <property type="term" value="P:phosphorelay signal transduction system"/>
    <property type="evidence" value="ECO:0007669"/>
    <property type="project" value="UniProtKB-KW"/>
</dbReference>
<evidence type="ECO:0000256" key="1">
    <source>
        <dbReference type="ARBA" id="ARBA00022553"/>
    </source>
</evidence>
<dbReference type="Gene3D" id="3.40.50.2300">
    <property type="match status" value="1"/>
</dbReference>
<feature type="compositionally biased region" description="Basic and acidic residues" evidence="9">
    <location>
        <begin position="410"/>
        <end position="421"/>
    </location>
</feature>
<dbReference type="PANTHER" id="PTHR32071:SF21">
    <property type="entry name" value="TRANSCRIPTIONAL REGULATORY PROTEIN FLGR"/>
    <property type="match status" value="1"/>
</dbReference>
<dbReference type="PROSITE" id="PS00675">
    <property type="entry name" value="SIGMA54_INTERACT_1"/>
    <property type="match status" value="1"/>
</dbReference>
<dbReference type="PATRIC" id="fig|1048808.3.peg.2510"/>
<dbReference type="SMART" id="SM00382">
    <property type="entry name" value="AAA"/>
    <property type="match status" value="1"/>
</dbReference>
<dbReference type="SUPFAM" id="SSF46689">
    <property type="entry name" value="Homeodomain-like"/>
    <property type="match status" value="1"/>
</dbReference>
<evidence type="ECO:0000256" key="4">
    <source>
        <dbReference type="ARBA" id="ARBA00023012"/>
    </source>
</evidence>
<dbReference type="InterPro" id="IPR002078">
    <property type="entry name" value="Sigma_54_int"/>
</dbReference>
<dbReference type="GO" id="GO:0043565">
    <property type="term" value="F:sequence-specific DNA binding"/>
    <property type="evidence" value="ECO:0007669"/>
    <property type="project" value="InterPro"/>
</dbReference>
<reference evidence="12" key="1">
    <citation type="journal article" date="2011" name="ISME J.">
        <title>The endosymbionts of the deep-sea tubeworms Riftia pachyptila and Tevnia jerichonana share an identical physiology as revealed by proteogenomic analyses.</title>
        <authorList>
            <person name="Gardebrecht A."/>
            <person name="Markert S."/>
            <person name="Felbeck H."/>
            <person name="Thuermer A."/>
            <person name="Albrecht D."/>
            <person name="Wollherr A."/>
            <person name="Kabisch J."/>
            <person name="Lehmann R."/>
            <person name="Daniel R."/>
            <person name="Liesegang H."/>
            <person name="Hecker M."/>
            <person name="Sievert S.M."/>
            <person name="Schweder T."/>
        </authorList>
    </citation>
    <scope>NUCLEOTIDE SEQUENCE [LARGE SCALE GENOMIC DNA]</scope>
</reference>
<evidence type="ECO:0000256" key="7">
    <source>
        <dbReference type="ARBA" id="ARBA00023163"/>
    </source>
</evidence>
<evidence type="ECO:0000256" key="8">
    <source>
        <dbReference type="PROSITE-ProRule" id="PRU00169"/>
    </source>
</evidence>
<dbReference type="InterPro" id="IPR003593">
    <property type="entry name" value="AAA+_ATPase"/>
</dbReference>
<keyword evidence="1 8" id="KW-0597">Phosphoprotein</keyword>
<dbReference type="Pfam" id="PF25601">
    <property type="entry name" value="AAA_lid_14"/>
    <property type="match status" value="1"/>
</dbReference>
<dbReference type="InterPro" id="IPR011006">
    <property type="entry name" value="CheY-like_superfamily"/>
</dbReference>
<evidence type="ECO:0000256" key="9">
    <source>
        <dbReference type="SAM" id="MobiDB-lite"/>
    </source>
</evidence>
<dbReference type="Proteomes" id="UP000004491">
    <property type="component" value="Unassembled WGS sequence"/>
</dbReference>
<dbReference type="SUPFAM" id="SSF52540">
    <property type="entry name" value="P-loop containing nucleoside triphosphate hydrolases"/>
    <property type="match status" value="1"/>
</dbReference>
<dbReference type="PROSITE" id="PS00688">
    <property type="entry name" value="SIGMA54_INTERACT_3"/>
    <property type="match status" value="1"/>
</dbReference>
<dbReference type="CDD" id="cd00009">
    <property type="entry name" value="AAA"/>
    <property type="match status" value="1"/>
</dbReference>
<gene>
    <name evidence="12" type="primary">atoC1</name>
    <name evidence="12" type="ORF">Rifp1Sym_cx00150</name>
</gene>
<dbReference type="GO" id="GO:0005524">
    <property type="term" value="F:ATP binding"/>
    <property type="evidence" value="ECO:0007669"/>
    <property type="project" value="UniProtKB-KW"/>
</dbReference>
<dbReference type="PROSITE" id="PS50110">
    <property type="entry name" value="RESPONSE_REGULATORY"/>
    <property type="match status" value="1"/>
</dbReference>
<evidence type="ECO:0000256" key="5">
    <source>
        <dbReference type="ARBA" id="ARBA00023015"/>
    </source>
</evidence>
<dbReference type="InterPro" id="IPR025944">
    <property type="entry name" value="Sigma_54_int_dom_CS"/>
</dbReference>
<dbReference type="FunFam" id="3.40.50.300:FF:000006">
    <property type="entry name" value="DNA-binding transcriptional regulator NtrC"/>
    <property type="match status" value="1"/>
</dbReference>
<keyword evidence="7" id="KW-0804">Transcription</keyword>
<dbReference type="SMART" id="SM00448">
    <property type="entry name" value="REC"/>
    <property type="match status" value="1"/>
</dbReference>
<dbReference type="InterPro" id="IPR027417">
    <property type="entry name" value="P-loop_NTPase"/>
</dbReference>
<dbReference type="Gene3D" id="1.10.8.60">
    <property type="match status" value="1"/>
</dbReference>
<feature type="domain" description="Sigma-54 factor interaction" evidence="10">
    <location>
        <begin position="166"/>
        <end position="385"/>
    </location>
</feature>
<dbReference type="InterPro" id="IPR025662">
    <property type="entry name" value="Sigma_54_int_dom_ATP-bd_1"/>
</dbReference>
<name>G2DFT7_9GAMM</name>
<dbReference type="InterPro" id="IPR025943">
    <property type="entry name" value="Sigma_54_int_dom_ATP-bd_2"/>
</dbReference>
<evidence type="ECO:0000256" key="2">
    <source>
        <dbReference type="ARBA" id="ARBA00022741"/>
    </source>
</evidence>
<feature type="modified residue" description="4-aspartylphosphate" evidence="8">
    <location>
        <position position="81"/>
    </location>
</feature>
<dbReference type="FunFam" id="3.40.50.2300:FF:000018">
    <property type="entry name" value="DNA-binding transcriptional regulator NtrC"/>
    <property type="match status" value="1"/>
</dbReference>
<sequence length="475" mass="52358">MPARAANGETACSRQSRAGFPSPECSTMSQSTVLIVEDDPALREALSDTLELAGYPVVAADEGGAALEILEQEPVGMVVSDVQMRPMDGYRLLKQIKNSYPELPVLLMTAYGTIEKAVDAMRDGAVDYLVKPFEAELLLNKVASTIIDTSASAGSGPVAEDLRSIEVLALARRVAVSDVTVMVQGESGTGKEVFARYIHNSSQRRDGPFIAINCAAIPESMLEAVLFGYEKGAFTGAYQSTAGKFEQAQGGTLLLDEISEMSLALQAKLLRVLQERELERLGGRRIIELDVRVLATTNRNLREEVAAGRFREDLFYRLNVFPLLLPPLRERQRDILPLAKHLIRQHLQPREAMPIIEPAAEQLLLNHRWPGNVRELDNLIQRALIMRQGENIRAEDLSFGAGLSPEPDSAEAKVSKEGGRRLPEDLRSVEEQMIMEALREGKGSRTFAAERLGISQRTLRYKIARMREAGVEIPG</sequence>
<dbReference type="InterPro" id="IPR001789">
    <property type="entry name" value="Sig_transdc_resp-reg_receiver"/>
</dbReference>
<dbReference type="Gene3D" id="3.40.50.300">
    <property type="entry name" value="P-loop containing nucleotide triphosphate hydrolases"/>
    <property type="match status" value="1"/>
</dbReference>
<organism evidence="12 13">
    <name type="scientific">endosymbiont of Riftia pachyptila</name>
    <name type="common">vent Ph05</name>
    <dbReference type="NCBI Taxonomy" id="1048808"/>
    <lineage>
        <taxon>Bacteria</taxon>
        <taxon>Pseudomonadati</taxon>
        <taxon>Pseudomonadota</taxon>
        <taxon>Gammaproteobacteria</taxon>
        <taxon>sulfur-oxidizing symbionts</taxon>
    </lineage>
</organism>
<dbReference type="GO" id="GO:0006355">
    <property type="term" value="P:regulation of DNA-templated transcription"/>
    <property type="evidence" value="ECO:0007669"/>
    <property type="project" value="InterPro"/>
</dbReference>
<dbReference type="PRINTS" id="PR01590">
    <property type="entry name" value="HTHFIS"/>
</dbReference>
<evidence type="ECO:0000313" key="13">
    <source>
        <dbReference type="Proteomes" id="UP000004491"/>
    </source>
</evidence>
<evidence type="ECO:0000259" key="11">
    <source>
        <dbReference type="PROSITE" id="PS50110"/>
    </source>
</evidence>
<dbReference type="InterPro" id="IPR009057">
    <property type="entry name" value="Homeodomain-like_sf"/>
</dbReference>
<keyword evidence="6" id="KW-0238">DNA-binding</keyword>
<dbReference type="Gene3D" id="1.10.10.60">
    <property type="entry name" value="Homeodomain-like"/>
    <property type="match status" value="1"/>
</dbReference>
<evidence type="ECO:0000256" key="6">
    <source>
        <dbReference type="ARBA" id="ARBA00023125"/>
    </source>
</evidence>
<dbReference type="InterPro" id="IPR058031">
    <property type="entry name" value="AAA_lid_NorR"/>
</dbReference>
<comment type="caution">
    <text evidence="12">The sequence shown here is derived from an EMBL/GenBank/DDBJ whole genome shotgun (WGS) entry which is preliminary data.</text>
</comment>
<protein>
    <submittedName>
        <fullName evidence="12">Acetoacetate metabolism regulatory protein AtoC</fullName>
    </submittedName>
</protein>
<dbReference type="SUPFAM" id="SSF52172">
    <property type="entry name" value="CheY-like"/>
    <property type="match status" value="1"/>
</dbReference>
<dbReference type="Pfam" id="PF00158">
    <property type="entry name" value="Sigma54_activat"/>
    <property type="match status" value="1"/>
</dbReference>
<keyword evidence="13" id="KW-1185">Reference proteome</keyword>
<dbReference type="Pfam" id="PF00072">
    <property type="entry name" value="Response_reg"/>
    <property type="match status" value="1"/>
</dbReference>
<keyword evidence="5" id="KW-0805">Transcription regulation</keyword>
<dbReference type="AlphaFoldDB" id="G2DFT7"/>
<feature type="domain" description="Response regulatory" evidence="11">
    <location>
        <begin position="32"/>
        <end position="146"/>
    </location>
</feature>
<feature type="region of interest" description="Disordered" evidence="9">
    <location>
        <begin position="398"/>
        <end position="421"/>
    </location>
</feature>
<dbReference type="InterPro" id="IPR002197">
    <property type="entry name" value="HTH_Fis"/>
</dbReference>
<accession>G2DFT7</accession>
<keyword evidence="4" id="KW-0902">Two-component regulatory system</keyword>
<keyword evidence="3" id="KW-0067">ATP-binding</keyword>